<dbReference type="AlphaFoldDB" id="A0A9Q3I003"/>
<keyword evidence="3" id="KW-1185">Reference proteome</keyword>
<sequence>MPICKPQALGWQTGPPRGMDLCNMAKLVRNTPGKKLENAKRDNTMINLTQKTQELSISPKSDKFGQDLQNNKWPSNLKRQLEDSTSEDELPNISYKPINNNKETFQILVDGNEKIHGNPFKTKPKRKKVRFSEHHELSDEEIINEIEKDLKIMEERDKNLKDTYHINFLDRPLNNQEEPYEWQLENPEFIQQPPNEDEETESILENEYNYIYLPYITFEDIYGDEAQEILCEDKYLCHLPGENLSKIQFLDLLTEEGIKGNLEKIIGIKYLK</sequence>
<evidence type="ECO:0000313" key="2">
    <source>
        <dbReference type="EMBL" id="MBW0524411.1"/>
    </source>
</evidence>
<reference evidence="2" key="1">
    <citation type="submission" date="2021-03" db="EMBL/GenBank/DDBJ databases">
        <title>Draft genome sequence of rust myrtle Austropuccinia psidii MF-1, a brazilian biotype.</title>
        <authorList>
            <person name="Quecine M.C."/>
            <person name="Pachon D.M.R."/>
            <person name="Bonatelli M.L."/>
            <person name="Correr F.H."/>
            <person name="Franceschini L.M."/>
            <person name="Leite T.F."/>
            <person name="Margarido G.R.A."/>
            <person name="Almeida C.A."/>
            <person name="Ferrarezi J.A."/>
            <person name="Labate C.A."/>
        </authorList>
    </citation>
    <scope>NUCLEOTIDE SEQUENCE</scope>
    <source>
        <strain evidence="2">MF-1</strain>
    </source>
</reference>
<feature type="compositionally biased region" description="Polar residues" evidence="1">
    <location>
        <begin position="67"/>
        <end position="78"/>
    </location>
</feature>
<organism evidence="2 3">
    <name type="scientific">Austropuccinia psidii MF-1</name>
    <dbReference type="NCBI Taxonomy" id="1389203"/>
    <lineage>
        <taxon>Eukaryota</taxon>
        <taxon>Fungi</taxon>
        <taxon>Dikarya</taxon>
        <taxon>Basidiomycota</taxon>
        <taxon>Pucciniomycotina</taxon>
        <taxon>Pucciniomycetes</taxon>
        <taxon>Pucciniales</taxon>
        <taxon>Sphaerophragmiaceae</taxon>
        <taxon>Austropuccinia</taxon>
    </lineage>
</organism>
<dbReference type="EMBL" id="AVOT02031031">
    <property type="protein sequence ID" value="MBW0524411.1"/>
    <property type="molecule type" value="Genomic_DNA"/>
</dbReference>
<proteinExistence type="predicted"/>
<protein>
    <submittedName>
        <fullName evidence="2">Uncharacterized protein</fullName>
    </submittedName>
</protein>
<feature type="region of interest" description="Disordered" evidence="1">
    <location>
        <begin position="60"/>
        <end position="97"/>
    </location>
</feature>
<accession>A0A9Q3I003</accession>
<gene>
    <name evidence="2" type="ORF">O181_064126</name>
</gene>
<evidence type="ECO:0000313" key="3">
    <source>
        <dbReference type="Proteomes" id="UP000765509"/>
    </source>
</evidence>
<name>A0A9Q3I003_9BASI</name>
<dbReference type="Proteomes" id="UP000765509">
    <property type="component" value="Unassembled WGS sequence"/>
</dbReference>
<comment type="caution">
    <text evidence="2">The sequence shown here is derived from an EMBL/GenBank/DDBJ whole genome shotgun (WGS) entry which is preliminary data.</text>
</comment>
<evidence type="ECO:0000256" key="1">
    <source>
        <dbReference type="SAM" id="MobiDB-lite"/>
    </source>
</evidence>